<sequence>MKSRVTSFLHRSFSPSPVRVTSSSPLKLFIFSGAGLLLSIEAGHIHQLISCDLPLLGSSK</sequence>
<proteinExistence type="predicted"/>
<dbReference type="EMBL" id="CM031824">
    <property type="protein sequence ID" value="KAG6625095.1"/>
    <property type="molecule type" value="Genomic_DNA"/>
</dbReference>
<dbReference type="AlphaFoldDB" id="A0A8T1N4A1"/>
<evidence type="ECO:0000313" key="1">
    <source>
        <dbReference type="EMBL" id="KAG6625095.1"/>
    </source>
</evidence>
<comment type="caution">
    <text evidence="1">The sequence shown here is derived from an EMBL/GenBank/DDBJ whole genome shotgun (WGS) entry which is preliminary data.</text>
</comment>
<evidence type="ECO:0000313" key="2">
    <source>
        <dbReference type="Proteomes" id="UP000811609"/>
    </source>
</evidence>
<name>A0A8T1N4A1_CARIL</name>
<keyword evidence="2" id="KW-1185">Reference proteome</keyword>
<protein>
    <submittedName>
        <fullName evidence="1">Uncharacterized protein</fullName>
    </submittedName>
</protein>
<organism evidence="1 2">
    <name type="scientific">Carya illinoinensis</name>
    <name type="common">Pecan</name>
    <dbReference type="NCBI Taxonomy" id="32201"/>
    <lineage>
        <taxon>Eukaryota</taxon>
        <taxon>Viridiplantae</taxon>
        <taxon>Streptophyta</taxon>
        <taxon>Embryophyta</taxon>
        <taxon>Tracheophyta</taxon>
        <taxon>Spermatophyta</taxon>
        <taxon>Magnoliopsida</taxon>
        <taxon>eudicotyledons</taxon>
        <taxon>Gunneridae</taxon>
        <taxon>Pentapetalae</taxon>
        <taxon>rosids</taxon>
        <taxon>fabids</taxon>
        <taxon>Fagales</taxon>
        <taxon>Juglandaceae</taxon>
        <taxon>Carya</taxon>
    </lineage>
</organism>
<gene>
    <name evidence="1" type="ORF">CIPAW_16G072400</name>
</gene>
<reference evidence="1" key="1">
    <citation type="submission" date="2020-12" db="EMBL/GenBank/DDBJ databases">
        <title>WGS assembly of Carya illinoinensis cv. Pawnee.</title>
        <authorList>
            <person name="Platts A."/>
            <person name="Shu S."/>
            <person name="Wright S."/>
            <person name="Barry K."/>
            <person name="Edger P."/>
            <person name="Pires J.C."/>
            <person name="Schmutz J."/>
        </authorList>
    </citation>
    <scope>NUCLEOTIDE SEQUENCE</scope>
    <source>
        <tissue evidence="1">Leaf</tissue>
    </source>
</reference>
<accession>A0A8T1N4A1</accession>
<dbReference type="Proteomes" id="UP000811609">
    <property type="component" value="Chromosome 16"/>
</dbReference>